<evidence type="ECO:0008006" key="4">
    <source>
        <dbReference type="Google" id="ProtNLM"/>
    </source>
</evidence>
<accession>A0AAE3VDM2</accession>
<organism evidence="2 3">
    <name type="scientific">Oligosphaera ethanolica</name>
    <dbReference type="NCBI Taxonomy" id="760260"/>
    <lineage>
        <taxon>Bacteria</taxon>
        <taxon>Pseudomonadati</taxon>
        <taxon>Lentisphaerota</taxon>
        <taxon>Oligosphaeria</taxon>
        <taxon>Oligosphaerales</taxon>
        <taxon>Oligosphaeraceae</taxon>
        <taxon>Oligosphaera</taxon>
    </lineage>
</organism>
<keyword evidence="3" id="KW-1185">Reference proteome</keyword>
<dbReference type="Pfam" id="PF10066">
    <property type="entry name" value="DUF2304"/>
    <property type="match status" value="1"/>
</dbReference>
<feature type="transmembrane region" description="Helical" evidence="1">
    <location>
        <begin position="68"/>
        <end position="87"/>
    </location>
</feature>
<feature type="transmembrane region" description="Helical" evidence="1">
    <location>
        <begin position="30"/>
        <end position="48"/>
    </location>
</feature>
<gene>
    <name evidence="2" type="ORF">J3R75_000637</name>
</gene>
<keyword evidence="1" id="KW-0472">Membrane</keyword>
<proteinExistence type="predicted"/>
<evidence type="ECO:0000313" key="3">
    <source>
        <dbReference type="Proteomes" id="UP001238163"/>
    </source>
</evidence>
<sequence length="123" mass="13704">MQTYPIQWILLGGIGLSLVLAVAVLKNQLLGRLFFICQFVLGMVFVLVPDLSSRLARLVGIGRGTDLILYLFIVFCYLGGLSILAKFRRLERNQTLLVRKLAIASVQVPPRKQVAGSFEGRQQ</sequence>
<comment type="caution">
    <text evidence="2">The sequence shown here is derived from an EMBL/GenBank/DDBJ whole genome shotgun (WGS) entry which is preliminary data.</text>
</comment>
<dbReference type="Proteomes" id="UP001238163">
    <property type="component" value="Unassembled WGS sequence"/>
</dbReference>
<feature type="transmembrane region" description="Helical" evidence="1">
    <location>
        <begin position="6"/>
        <end position="25"/>
    </location>
</feature>
<dbReference type="AlphaFoldDB" id="A0AAE3VDM2"/>
<dbReference type="InterPro" id="IPR019277">
    <property type="entry name" value="DUF2304"/>
</dbReference>
<evidence type="ECO:0000313" key="2">
    <source>
        <dbReference type="EMBL" id="MDQ0288530.1"/>
    </source>
</evidence>
<evidence type="ECO:0000256" key="1">
    <source>
        <dbReference type="SAM" id="Phobius"/>
    </source>
</evidence>
<dbReference type="EMBL" id="JAUSVL010000001">
    <property type="protein sequence ID" value="MDQ0288530.1"/>
    <property type="molecule type" value="Genomic_DNA"/>
</dbReference>
<protein>
    <recommendedName>
        <fullName evidence="4">DUF2304 domain-containing protein</fullName>
    </recommendedName>
</protein>
<keyword evidence="1" id="KW-0812">Transmembrane</keyword>
<name>A0AAE3VDM2_9BACT</name>
<dbReference type="RefSeq" id="WP_307259857.1">
    <property type="nucleotide sequence ID" value="NZ_JAUSVL010000001.1"/>
</dbReference>
<reference evidence="2" key="1">
    <citation type="submission" date="2023-07" db="EMBL/GenBank/DDBJ databases">
        <title>Genomic Encyclopedia of Type Strains, Phase IV (KMG-IV): sequencing the most valuable type-strain genomes for metagenomic binning, comparative biology and taxonomic classification.</title>
        <authorList>
            <person name="Goeker M."/>
        </authorList>
    </citation>
    <scope>NUCLEOTIDE SEQUENCE</scope>
    <source>
        <strain evidence="2">DSM 24202</strain>
    </source>
</reference>
<keyword evidence="1" id="KW-1133">Transmembrane helix</keyword>